<dbReference type="EMBL" id="JAGSPN010000001">
    <property type="protein sequence ID" value="MBR7780795.1"/>
    <property type="molecule type" value="Genomic_DNA"/>
</dbReference>
<accession>A0A941DIU1</accession>
<dbReference type="Proteomes" id="UP000680067">
    <property type="component" value="Unassembled WGS sequence"/>
</dbReference>
<reference evidence="3" key="1">
    <citation type="submission" date="2021-04" db="EMBL/GenBank/DDBJ databases">
        <title>novel species isolated from subtropical streams in China.</title>
        <authorList>
            <person name="Lu H."/>
        </authorList>
    </citation>
    <scope>NUCLEOTIDE SEQUENCE</scope>
    <source>
        <strain evidence="3">LFS511W</strain>
    </source>
</reference>
<name>A0A941DIU1_9BURK</name>
<feature type="transmembrane region" description="Helical" evidence="1">
    <location>
        <begin position="33"/>
        <end position="55"/>
    </location>
</feature>
<keyword evidence="1" id="KW-1133">Transmembrane helix</keyword>
<evidence type="ECO:0000313" key="4">
    <source>
        <dbReference type="Proteomes" id="UP000680067"/>
    </source>
</evidence>
<dbReference type="Pfam" id="PF11127">
    <property type="entry name" value="YgaP-like_TM"/>
    <property type="match status" value="1"/>
</dbReference>
<comment type="caution">
    <text evidence="3">The sequence shown here is derived from an EMBL/GenBank/DDBJ whole genome shotgun (WGS) entry which is preliminary data.</text>
</comment>
<protein>
    <submittedName>
        <fullName evidence="3">DUF2892 domain-containing protein</fullName>
    </submittedName>
</protein>
<evidence type="ECO:0000313" key="3">
    <source>
        <dbReference type="EMBL" id="MBR7780795.1"/>
    </source>
</evidence>
<feature type="domain" description="Inner membrane protein YgaP-like transmembrane" evidence="2">
    <location>
        <begin position="6"/>
        <end position="61"/>
    </location>
</feature>
<keyword evidence="4" id="KW-1185">Reference proteome</keyword>
<proteinExistence type="predicted"/>
<dbReference type="RefSeq" id="WP_212686173.1">
    <property type="nucleotide sequence ID" value="NZ_CAXBSD010000661.1"/>
</dbReference>
<evidence type="ECO:0000259" key="2">
    <source>
        <dbReference type="Pfam" id="PF11127"/>
    </source>
</evidence>
<dbReference type="Gene3D" id="6.10.140.1340">
    <property type="match status" value="1"/>
</dbReference>
<keyword evidence="1" id="KW-0472">Membrane</keyword>
<organism evidence="3 4">
    <name type="scientific">Undibacterium luofuense</name>
    <dbReference type="NCBI Taxonomy" id="2828733"/>
    <lineage>
        <taxon>Bacteria</taxon>
        <taxon>Pseudomonadati</taxon>
        <taxon>Pseudomonadota</taxon>
        <taxon>Betaproteobacteria</taxon>
        <taxon>Burkholderiales</taxon>
        <taxon>Oxalobacteraceae</taxon>
        <taxon>Undibacterium</taxon>
    </lineage>
</organism>
<dbReference type="InterPro" id="IPR021309">
    <property type="entry name" value="YgaP-like_TM"/>
</dbReference>
<dbReference type="AlphaFoldDB" id="A0A941DIU1"/>
<evidence type="ECO:0000256" key="1">
    <source>
        <dbReference type="SAM" id="Phobius"/>
    </source>
</evidence>
<sequence length="69" mass="7909">MHSWQIVRIVAGIFILLSLALGWHGSPLFQSEWWLAFTAFVGLNLWQSGFTRWCLMETLLRKAGIRSGC</sequence>
<feature type="transmembrane region" description="Helical" evidence="1">
    <location>
        <begin position="7"/>
        <end position="27"/>
    </location>
</feature>
<gene>
    <name evidence="3" type="ORF">KDM89_01475</name>
</gene>
<keyword evidence="1" id="KW-0812">Transmembrane</keyword>